<sequence>MFKRIIIMLICLGGVTPPAVHADTAQWKQGHIYRDPQLENFLLKLLQPLYKEAGLNPALVQPRVIVNSAYNAFATLENLVVVHTGFFAQTATVEEMAGVLAHETGHQAGRHIIRTLSGVLPKAATTMVLGAALGGVLSVITGHPEIGMAGILGAQNIATSQFTAYSRMQERTADDYAVRLMKKLNWPLSGFRSATETMLKLSKERGAKDVPIYLQTHPASIERREYVDQFMAVSYKGAMPEDYQYAFKMAKARCAAFTQGADEIVGLYPDHTKPEAMYAKALMLGISGQYSEAIRLMSELIAKYPSDPYLLFARSEIYQATGLGDKALTDIDAAINMAERTSNTARKEVIMRFERATIYVILKRGQDALKEMSFIDQLDADLRRSPSFWDQYSRVYDLLGNKVMVAYALAEANLAVKNLNGVERYLNAGKADAKQGSVEWMKLKDLELRLEQIRAHPSAN</sequence>
<evidence type="ECO:0000313" key="9">
    <source>
        <dbReference type="EMBL" id="QOL19865.1"/>
    </source>
</evidence>
<keyword evidence="3" id="KW-0479">Metal-binding</keyword>
<evidence type="ECO:0000256" key="3">
    <source>
        <dbReference type="ARBA" id="ARBA00022723"/>
    </source>
</evidence>
<dbReference type="GO" id="GO:0004222">
    <property type="term" value="F:metalloendopeptidase activity"/>
    <property type="evidence" value="ECO:0007669"/>
    <property type="project" value="InterPro"/>
</dbReference>
<dbReference type="InterPro" id="IPR001915">
    <property type="entry name" value="Peptidase_M48"/>
</dbReference>
<evidence type="ECO:0000256" key="6">
    <source>
        <dbReference type="ARBA" id="ARBA00023049"/>
    </source>
</evidence>
<dbReference type="PANTHER" id="PTHR22726:SF1">
    <property type="entry name" value="METALLOENDOPEPTIDASE OMA1, MITOCHONDRIAL"/>
    <property type="match status" value="1"/>
</dbReference>
<keyword evidence="7" id="KW-0732">Signal</keyword>
<accession>A0A7L9RTW4</accession>
<protein>
    <submittedName>
        <fullName evidence="9">Beta-barrel assembly-enhancing protease</fullName>
        <ecNumber evidence="9">3.4.-.-</ecNumber>
    </submittedName>
</protein>
<dbReference type="EMBL" id="CP054719">
    <property type="protein sequence ID" value="QOL19865.1"/>
    <property type="molecule type" value="Genomic_DNA"/>
</dbReference>
<gene>
    <name evidence="9" type="primary">bepA</name>
    <name evidence="9" type="ORF">CPBP_00636</name>
</gene>
<dbReference type="InterPro" id="IPR011990">
    <property type="entry name" value="TPR-like_helical_dom_sf"/>
</dbReference>
<keyword evidence="2 9" id="KW-0645">Protease</keyword>
<dbReference type="CDD" id="cd07332">
    <property type="entry name" value="M48C_Oma1_like"/>
    <property type="match status" value="1"/>
</dbReference>
<dbReference type="Proteomes" id="UP000594001">
    <property type="component" value="Chromosome"/>
</dbReference>
<evidence type="ECO:0000256" key="2">
    <source>
        <dbReference type="ARBA" id="ARBA00022670"/>
    </source>
</evidence>
<feature type="domain" description="Peptidase M48" evidence="8">
    <location>
        <begin position="46"/>
        <end position="225"/>
    </location>
</feature>
<comment type="cofactor">
    <cofactor evidence="1">
        <name>Zn(2+)</name>
        <dbReference type="ChEBI" id="CHEBI:29105"/>
    </cofactor>
</comment>
<dbReference type="GO" id="GO:0051603">
    <property type="term" value="P:proteolysis involved in protein catabolic process"/>
    <property type="evidence" value="ECO:0007669"/>
    <property type="project" value="TreeGrafter"/>
</dbReference>
<keyword evidence="6" id="KW-0482">Metalloprotease</keyword>
<dbReference type="RefSeq" id="WP_350332602.1">
    <property type="nucleotide sequence ID" value="NZ_CP054719.1"/>
</dbReference>
<keyword evidence="4 9" id="KW-0378">Hydrolase</keyword>
<dbReference type="PANTHER" id="PTHR22726">
    <property type="entry name" value="METALLOENDOPEPTIDASE OMA1"/>
    <property type="match status" value="1"/>
</dbReference>
<dbReference type="Gene3D" id="3.30.2010.10">
    <property type="entry name" value="Metalloproteases ('zincins'), catalytic domain"/>
    <property type="match status" value="1"/>
</dbReference>
<evidence type="ECO:0000259" key="8">
    <source>
        <dbReference type="Pfam" id="PF01435"/>
    </source>
</evidence>
<dbReference type="Gene3D" id="1.25.40.10">
    <property type="entry name" value="Tetratricopeptide repeat domain"/>
    <property type="match status" value="1"/>
</dbReference>
<keyword evidence="10" id="KW-1185">Reference proteome</keyword>
<dbReference type="KEGG" id="pbal:CPBP_00636"/>
<evidence type="ECO:0000256" key="4">
    <source>
        <dbReference type="ARBA" id="ARBA00022801"/>
    </source>
</evidence>
<dbReference type="GO" id="GO:0046872">
    <property type="term" value="F:metal ion binding"/>
    <property type="evidence" value="ECO:0007669"/>
    <property type="project" value="UniProtKB-KW"/>
</dbReference>
<name>A0A7L9RTW4_9PROT</name>
<evidence type="ECO:0000256" key="7">
    <source>
        <dbReference type="SAM" id="SignalP"/>
    </source>
</evidence>
<evidence type="ECO:0000313" key="10">
    <source>
        <dbReference type="Proteomes" id="UP000594001"/>
    </source>
</evidence>
<evidence type="ECO:0000256" key="5">
    <source>
        <dbReference type="ARBA" id="ARBA00022833"/>
    </source>
</evidence>
<dbReference type="GO" id="GO:0016020">
    <property type="term" value="C:membrane"/>
    <property type="evidence" value="ECO:0007669"/>
    <property type="project" value="TreeGrafter"/>
</dbReference>
<organism evidence="9 10">
    <name type="scientific">Candidatus Bodocaedibacter vickermanii</name>
    <dbReference type="NCBI Taxonomy" id="2741701"/>
    <lineage>
        <taxon>Bacteria</taxon>
        <taxon>Pseudomonadati</taxon>
        <taxon>Pseudomonadota</taxon>
        <taxon>Alphaproteobacteria</taxon>
        <taxon>Holosporales</taxon>
        <taxon>Candidatus Paracaedibacteraceae</taxon>
        <taxon>Candidatus Bodocaedibacter</taxon>
    </lineage>
</organism>
<reference evidence="9 10" key="1">
    <citation type="submission" date="2020-06" db="EMBL/GenBank/DDBJ databases">
        <title>The endosymbiont of the kinetoplastid Bodo saltans is a Paracaedibacter-like alpha-proteobacterium possessing a putative toxin-antitoxin system.</title>
        <authorList>
            <person name="Midha S."/>
            <person name="Rigden D.J."/>
            <person name="Siozios S."/>
            <person name="Hurst G.D.D."/>
            <person name="Jackson A.P."/>
        </authorList>
    </citation>
    <scope>NUCLEOTIDE SEQUENCE [LARGE SCALE GENOMIC DNA]</scope>
    <source>
        <strain evidence="9">Lake Konstanz</strain>
    </source>
</reference>
<keyword evidence="5" id="KW-0862">Zinc</keyword>
<dbReference type="AlphaFoldDB" id="A0A7L9RTW4"/>
<dbReference type="EC" id="3.4.-.-" evidence="9"/>
<proteinExistence type="predicted"/>
<dbReference type="InterPro" id="IPR051156">
    <property type="entry name" value="Mito/Outer_Membr_Metalloprot"/>
</dbReference>
<feature type="chain" id="PRO_5032934113" evidence="7">
    <location>
        <begin position="23"/>
        <end position="460"/>
    </location>
</feature>
<feature type="signal peptide" evidence="7">
    <location>
        <begin position="1"/>
        <end position="22"/>
    </location>
</feature>
<evidence type="ECO:0000256" key="1">
    <source>
        <dbReference type="ARBA" id="ARBA00001947"/>
    </source>
</evidence>
<dbReference type="SUPFAM" id="SSF48452">
    <property type="entry name" value="TPR-like"/>
    <property type="match status" value="1"/>
</dbReference>
<dbReference type="Pfam" id="PF01435">
    <property type="entry name" value="Peptidase_M48"/>
    <property type="match status" value="1"/>
</dbReference>